<evidence type="ECO:0000256" key="1">
    <source>
        <dbReference type="ARBA" id="ARBA00022737"/>
    </source>
</evidence>
<feature type="chain" id="PRO_5037335273" evidence="3">
    <location>
        <begin position="24"/>
        <end position="190"/>
    </location>
</feature>
<evidence type="ECO:0000313" key="4">
    <source>
        <dbReference type="EMBL" id="MBK4216092.1"/>
    </source>
</evidence>
<dbReference type="InterPro" id="IPR002110">
    <property type="entry name" value="Ankyrin_rpt"/>
</dbReference>
<comment type="caution">
    <text evidence="4">The sequence shown here is derived from an EMBL/GenBank/DDBJ whole genome shotgun (WGS) entry which is preliminary data.</text>
</comment>
<keyword evidence="2" id="KW-0040">ANK repeat</keyword>
<dbReference type="Gene3D" id="1.25.40.20">
    <property type="entry name" value="Ankyrin repeat-containing domain"/>
    <property type="match status" value="1"/>
</dbReference>
<reference evidence="4" key="1">
    <citation type="submission" date="2021-01" db="EMBL/GenBank/DDBJ databases">
        <title>Paracoccus amoyensis sp. nov., isolated from the surface seawater along the coast of Xiamen Island, China.</title>
        <authorList>
            <person name="Lyu L."/>
        </authorList>
    </citation>
    <scope>NUCLEOTIDE SEQUENCE</scope>
    <source>
        <strain evidence="4">MJ17</strain>
    </source>
</reference>
<keyword evidence="5" id="KW-1185">Reference proteome</keyword>
<gene>
    <name evidence="4" type="ORF">JJJ17_09155</name>
</gene>
<dbReference type="PANTHER" id="PTHR24201">
    <property type="entry name" value="ANK_REP_REGION DOMAIN-CONTAINING PROTEIN"/>
    <property type="match status" value="1"/>
</dbReference>
<dbReference type="Proteomes" id="UP000640485">
    <property type="component" value="Unassembled WGS sequence"/>
</dbReference>
<keyword evidence="1" id="KW-0677">Repeat</keyword>
<accession>A0A934VYK7</accession>
<dbReference type="EMBL" id="JAEPRQ010000002">
    <property type="protein sequence ID" value="MBK4216092.1"/>
    <property type="molecule type" value="Genomic_DNA"/>
</dbReference>
<dbReference type="InterPro" id="IPR050776">
    <property type="entry name" value="Ank_Repeat/CDKN_Inhibitor"/>
</dbReference>
<sequence length="190" mass="19924">MMRKFGKAVLAMLLGGGSPGVAAAQDDQLVERFHDAVAEGAVDAVREMLAVTPSLATSVGRFGFQPMQLQDVYFEERILDLLLAQGAEINGGNDEGVTLLHIVTEPEAVPVLIAKGADPEARDIRGWTPLIMQVSSQENGPDVVAALLEAGADPEAVGKDGKTALDMALEGDADPELIAILKQAAGQNPR</sequence>
<evidence type="ECO:0000256" key="3">
    <source>
        <dbReference type="SAM" id="SignalP"/>
    </source>
</evidence>
<evidence type="ECO:0000256" key="2">
    <source>
        <dbReference type="ARBA" id="ARBA00023043"/>
    </source>
</evidence>
<organism evidence="4 5">
    <name type="scientific">Paracoccus caeni</name>
    <dbReference type="NCBI Taxonomy" id="657651"/>
    <lineage>
        <taxon>Bacteria</taxon>
        <taxon>Pseudomonadati</taxon>
        <taxon>Pseudomonadota</taxon>
        <taxon>Alphaproteobacteria</taxon>
        <taxon>Rhodobacterales</taxon>
        <taxon>Paracoccaceae</taxon>
        <taxon>Paracoccus</taxon>
    </lineage>
</organism>
<protein>
    <submittedName>
        <fullName evidence="4">Ankyrin repeat domain-containing protein</fullName>
    </submittedName>
</protein>
<name>A0A934VYK7_9RHOB</name>
<dbReference type="InterPro" id="IPR036770">
    <property type="entry name" value="Ankyrin_rpt-contain_sf"/>
</dbReference>
<keyword evidence="3" id="KW-0732">Signal</keyword>
<dbReference type="RefSeq" id="WP_200685633.1">
    <property type="nucleotide sequence ID" value="NZ_JAEPRQ010000002.1"/>
</dbReference>
<dbReference type="Pfam" id="PF12796">
    <property type="entry name" value="Ank_2"/>
    <property type="match status" value="1"/>
</dbReference>
<proteinExistence type="predicted"/>
<dbReference type="SUPFAM" id="SSF48403">
    <property type="entry name" value="Ankyrin repeat"/>
    <property type="match status" value="1"/>
</dbReference>
<feature type="signal peptide" evidence="3">
    <location>
        <begin position="1"/>
        <end position="23"/>
    </location>
</feature>
<dbReference type="AlphaFoldDB" id="A0A934VYK7"/>
<evidence type="ECO:0000313" key="5">
    <source>
        <dbReference type="Proteomes" id="UP000640485"/>
    </source>
</evidence>